<name>A0AAN8IVP8_TRICO</name>
<dbReference type="EMBL" id="WIXE01001640">
    <property type="protein sequence ID" value="KAK5985503.1"/>
    <property type="molecule type" value="Genomic_DNA"/>
</dbReference>
<sequence length="111" mass="12624">MWLSSVSVLFFVAMDPGGRIIARAFKFLDPECDHRATVTTYDDPVPCLLFRSKNQAPGWCVTSVQAGFAPKKLLNFSEVCILRDDYWVECRCPQGYFSCNKDILVCLLTYI</sequence>
<evidence type="ECO:0000313" key="1">
    <source>
        <dbReference type="EMBL" id="KAK5985503.1"/>
    </source>
</evidence>
<protein>
    <submittedName>
        <fullName evidence="1">Uncharacterized protein</fullName>
    </submittedName>
</protein>
<reference evidence="1 2" key="1">
    <citation type="submission" date="2019-10" db="EMBL/GenBank/DDBJ databases">
        <title>Assembly and Annotation for the nematode Trichostrongylus colubriformis.</title>
        <authorList>
            <person name="Martin J."/>
        </authorList>
    </citation>
    <scope>NUCLEOTIDE SEQUENCE [LARGE SCALE GENOMIC DNA]</scope>
    <source>
        <strain evidence="1">G859</strain>
        <tissue evidence="1">Whole worm</tissue>
    </source>
</reference>
<proteinExistence type="predicted"/>
<comment type="caution">
    <text evidence="1">The sequence shown here is derived from an EMBL/GenBank/DDBJ whole genome shotgun (WGS) entry which is preliminary data.</text>
</comment>
<dbReference type="AlphaFoldDB" id="A0AAN8IVP8"/>
<dbReference type="Proteomes" id="UP001331761">
    <property type="component" value="Unassembled WGS sequence"/>
</dbReference>
<keyword evidence="2" id="KW-1185">Reference proteome</keyword>
<evidence type="ECO:0000313" key="2">
    <source>
        <dbReference type="Proteomes" id="UP001331761"/>
    </source>
</evidence>
<accession>A0AAN8IVP8</accession>
<gene>
    <name evidence="1" type="ORF">GCK32_020406</name>
</gene>
<organism evidence="1 2">
    <name type="scientific">Trichostrongylus colubriformis</name>
    <name type="common">Black scour worm</name>
    <dbReference type="NCBI Taxonomy" id="6319"/>
    <lineage>
        <taxon>Eukaryota</taxon>
        <taxon>Metazoa</taxon>
        <taxon>Ecdysozoa</taxon>
        <taxon>Nematoda</taxon>
        <taxon>Chromadorea</taxon>
        <taxon>Rhabditida</taxon>
        <taxon>Rhabditina</taxon>
        <taxon>Rhabditomorpha</taxon>
        <taxon>Strongyloidea</taxon>
        <taxon>Trichostrongylidae</taxon>
        <taxon>Trichostrongylus</taxon>
    </lineage>
</organism>